<dbReference type="Proteomes" id="UP000196581">
    <property type="component" value="Unassembled WGS sequence"/>
</dbReference>
<dbReference type="AlphaFoldDB" id="A0A1X6X982"/>
<evidence type="ECO:0008006" key="4">
    <source>
        <dbReference type="Google" id="ProtNLM"/>
    </source>
</evidence>
<dbReference type="EMBL" id="FWFF01000007">
    <property type="protein sequence ID" value="SLM95904.1"/>
    <property type="molecule type" value="Genomic_DNA"/>
</dbReference>
<gene>
    <name evidence="2" type="ORF">FM105_05170</name>
</gene>
<sequence length="64" mass="7294">MADTPTPEHYWFNTKSGQVEKGPQSSWENRMGPYDTEAEARSALDTAASKSAQWEREDAKWEDS</sequence>
<evidence type="ECO:0000313" key="2">
    <source>
        <dbReference type="EMBL" id="SLM95904.1"/>
    </source>
</evidence>
<feature type="compositionally biased region" description="Polar residues" evidence="1">
    <location>
        <begin position="13"/>
        <end position="28"/>
    </location>
</feature>
<accession>A0A1X6X982</accession>
<reference evidence="3" key="1">
    <citation type="submission" date="2017-02" db="EMBL/GenBank/DDBJ databases">
        <authorList>
            <person name="Dridi B."/>
        </authorList>
    </citation>
    <scope>NUCLEOTIDE SEQUENCE [LARGE SCALE GENOMIC DNA]</scope>
    <source>
        <strain evidence="3">B Co 03.10</strain>
    </source>
</reference>
<proteinExistence type="predicted"/>
<evidence type="ECO:0000256" key="1">
    <source>
        <dbReference type="SAM" id="MobiDB-lite"/>
    </source>
</evidence>
<organism evidence="2 3">
    <name type="scientific">Brevibacterium yomogidense</name>
    <dbReference type="NCBI Taxonomy" id="946573"/>
    <lineage>
        <taxon>Bacteria</taxon>
        <taxon>Bacillati</taxon>
        <taxon>Actinomycetota</taxon>
        <taxon>Actinomycetes</taxon>
        <taxon>Micrococcales</taxon>
        <taxon>Brevibacteriaceae</taxon>
        <taxon>Brevibacterium</taxon>
    </lineage>
</organism>
<evidence type="ECO:0000313" key="3">
    <source>
        <dbReference type="Proteomes" id="UP000196581"/>
    </source>
</evidence>
<dbReference type="RefSeq" id="WP_087005775.1">
    <property type="nucleotide sequence ID" value="NZ_FWFF01000007.1"/>
</dbReference>
<name>A0A1X6X982_9MICO</name>
<protein>
    <recommendedName>
        <fullName evidence="4">SPOR domain-containing protein</fullName>
    </recommendedName>
</protein>
<feature type="compositionally biased region" description="Basic and acidic residues" evidence="1">
    <location>
        <begin position="53"/>
        <end position="64"/>
    </location>
</feature>
<feature type="region of interest" description="Disordered" evidence="1">
    <location>
        <begin position="1"/>
        <end position="64"/>
    </location>
</feature>
<keyword evidence="3" id="KW-1185">Reference proteome</keyword>